<protein>
    <submittedName>
        <fullName evidence="3">CK1/CK1 protein kinase</fullName>
    </submittedName>
</protein>
<dbReference type="SMART" id="SM00220">
    <property type="entry name" value="S_TKc"/>
    <property type="match status" value="1"/>
</dbReference>
<evidence type="ECO:0000259" key="2">
    <source>
        <dbReference type="PROSITE" id="PS50011"/>
    </source>
</evidence>
<dbReference type="InterPro" id="IPR011009">
    <property type="entry name" value="Kinase-like_dom_sf"/>
</dbReference>
<name>A0A9Q5N426_SANBA</name>
<dbReference type="PROSITE" id="PS50011">
    <property type="entry name" value="PROTEIN_KINASE_DOM"/>
    <property type="match status" value="1"/>
</dbReference>
<keyword evidence="3" id="KW-0808">Transferase</keyword>
<feature type="compositionally biased region" description="Basic and acidic residues" evidence="1">
    <location>
        <begin position="302"/>
        <end position="313"/>
    </location>
</feature>
<reference evidence="3" key="1">
    <citation type="submission" date="2016-06" db="EMBL/GenBank/DDBJ databases">
        <title>Draft Genome sequence of the fungus Inonotus baumii.</title>
        <authorList>
            <person name="Zhu H."/>
            <person name="Lin W."/>
        </authorList>
    </citation>
    <scope>NUCLEOTIDE SEQUENCE</scope>
    <source>
        <strain evidence="3">821</strain>
    </source>
</reference>
<keyword evidence="3" id="KW-0418">Kinase</keyword>
<feature type="domain" description="Protein kinase" evidence="2">
    <location>
        <begin position="1"/>
        <end position="260"/>
    </location>
</feature>
<feature type="compositionally biased region" description="Polar residues" evidence="1">
    <location>
        <begin position="469"/>
        <end position="484"/>
    </location>
</feature>
<dbReference type="OrthoDB" id="5979581at2759"/>
<dbReference type="Gene3D" id="1.10.510.10">
    <property type="entry name" value="Transferase(Phosphotransferase) domain 1"/>
    <property type="match status" value="1"/>
</dbReference>
<dbReference type="InterPro" id="IPR050235">
    <property type="entry name" value="CK1_Ser-Thr_kinase"/>
</dbReference>
<evidence type="ECO:0000256" key="1">
    <source>
        <dbReference type="SAM" id="MobiDB-lite"/>
    </source>
</evidence>
<feature type="compositionally biased region" description="Pro residues" evidence="1">
    <location>
        <begin position="319"/>
        <end position="329"/>
    </location>
</feature>
<dbReference type="GO" id="GO:0005524">
    <property type="term" value="F:ATP binding"/>
    <property type="evidence" value="ECO:0007669"/>
    <property type="project" value="InterPro"/>
</dbReference>
<dbReference type="GO" id="GO:0004672">
    <property type="term" value="F:protein kinase activity"/>
    <property type="evidence" value="ECO:0007669"/>
    <property type="project" value="InterPro"/>
</dbReference>
<proteinExistence type="predicted"/>
<dbReference type="Pfam" id="PF00069">
    <property type="entry name" value="Pkinase"/>
    <property type="match status" value="1"/>
</dbReference>
<comment type="caution">
    <text evidence="3">The sequence shown here is derived from an EMBL/GenBank/DDBJ whole genome shotgun (WGS) entry which is preliminary data.</text>
</comment>
<feature type="region of interest" description="Disordered" evidence="1">
    <location>
        <begin position="469"/>
        <end position="502"/>
    </location>
</feature>
<keyword evidence="4" id="KW-1185">Reference proteome</keyword>
<evidence type="ECO:0000313" key="4">
    <source>
        <dbReference type="Proteomes" id="UP000757232"/>
    </source>
</evidence>
<sequence>MNPFTGQTAAIKVQDVGHECPTNRYERNFYPSLQGGTGMPTLWAAGVQGDYDYLGEPADVRVVHPWANPKYAPVIDLLGASLDSLYRRNGKNMDLQSTICIAMQVIQRLEFMHSRGILHRDIQLGNCVVGLGTDKGIIYMIDFGFSKRYIDPRTVPSRRDDMEALALMLIHVLTEGGLPWTRNGIPKTNKAHDVIIRKKLRTTPEDLCRGLPGVFEEFLRYCRRLKFFEQPDYRFWRERFADLAREKGYAIHGGYVDDYFVWPPQPETPPYRKRGQYVRDESEQEIGIETILEEIVKMHLEKQGPRFGDERRNARLKPTLPPARTPPEAPRLDPVSLPSEGSNLPRTENGNVEQAAPLQSDSQRSESKGKAKYPPGVIVISDSSDEGSIKPSRQMDRATKQATMRLLAKRARSATDNVSLADLLRKFLETYSLTGTRSRVITRDAFDFLDTLVQQLENLSSVACNSRKTDSQLSRATSNQTQFESKQERLRQRPPMHTQKSETVKALRQRLQNGPQAMGNQELAKILSDFCVGVRSTTGKTLTKDGVAVLEGIESRLRQ</sequence>
<organism evidence="3 4">
    <name type="scientific">Sanghuangporus baumii</name>
    <name type="common">Phellinus baumii</name>
    <dbReference type="NCBI Taxonomy" id="108892"/>
    <lineage>
        <taxon>Eukaryota</taxon>
        <taxon>Fungi</taxon>
        <taxon>Dikarya</taxon>
        <taxon>Basidiomycota</taxon>
        <taxon>Agaricomycotina</taxon>
        <taxon>Agaricomycetes</taxon>
        <taxon>Hymenochaetales</taxon>
        <taxon>Hymenochaetaceae</taxon>
        <taxon>Sanghuangporus</taxon>
    </lineage>
</organism>
<accession>A0A9Q5N426</accession>
<dbReference type="SUPFAM" id="SSF56112">
    <property type="entry name" value="Protein kinase-like (PK-like)"/>
    <property type="match status" value="1"/>
</dbReference>
<dbReference type="EMBL" id="LNZH02000188">
    <property type="protein sequence ID" value="OCB87752.1"/>
    <property type="molecule type" value="Genomic_DNA"/>
</dbReference>
<dbReference type="PANTHER" id="PTHR11909">
    <property type="entry name" value="CASEIN KINASE-RELATED"/>
    <property type="match status" value="1"/>
</dbReference>
<dbReference type="AlphaFoldDB" id="A0A9Q5N426"/>
<dbReference type="Proteomes" id="UP000757232">
    <property type="component" value="Unassembled WGS sequence"/>
</dbReference>
<gene>
    <name evidence="3" type="ORF">A7U60_g5074</name>
</gene>
<feature type="region of interest" description="Disordered" evidence="1">
    <location>
        <begin position="302"/>
        <end position="399"/>
    </location>
</feature>
<evidence type="ECO:0000313" key="3">
    <source>
        <dbReference type="EMBL" id="OCB87752.1"/>
    </source>
</evidence>
<feature type="compositionally biased region" description="Polar residues" evidence="1">
    <location>
        <begin position="339"/>
        <end position="362"/>
    </location>
</feature>
<dbReference type="InterPro" id="IPR000719">
    <property type="entry name" value="Prot_kinase_dom"/>
</dbReference>